<keyword evidence="2" id="KW-1185">Reference proteome</keyword>
<evidence type="ECO:0000313" key="2">
    <source>
        <dbReference type="Proteomes" id="UP000215914"/>
    </source>
</evidence>
<reference evidence="2" key="1">
    <citation type="journal article" date="2017" name="Nature">
        <title>The sunflower genome provides insights into oil metabolism, flowering and Asterid evolution.</title>
        <authorList>
            <person name="Badouin H."/>
            <person name="Gouzy J."/>
            <person name="Grassa C.J."/>
            <person name="Murat F."/>
            <person name="Staton S.E."/>
            <person name="Cottret L."/>
            <person name="Lelandais-Briere C."/>
            <person name="Owens G.L."/>
            <person name="Carrere S."/>
            <person name="Mayjonade B."/>
            <person name="Legrand L."/>
            <person name="Gill N."/>
            <person name="Kane N.C."/>
            <person name="Bowers J.E."/>
            <person name="Hubner S."/>
            <person name="Bellec A."/>
            <person name="Berard A."/>
            <person name="Berges H."/>
            <person name="Blanchet N."/>
            <person name="Boniface M.C."/>
            <person name="Brunel D."/>
            <person name="Catrice O."/>
            <person name="Chaidir N."/>
            <person name="Claudel C."/>
            <person name="Donnadieu C."/>
            <person name="Faraut T."/>
            <person name="Fievet G."/>
            <person name="Helmstetter N."/>
            <person name="King M."/>
            <person name="Knapp S.J."/>
            <person name="Lai Z."/>
            <person name="Le Paslier M.C."/>
            <person name="Lippi Y."/>
            <person name="Lorenzon L."/>
            <person name="Mandel J.R."/>
            <person name="Marage G."/>
            <person name="Marchand G."/>
            <person name="Marquand E."/>
            <person name="Bret-Mestries E."/>
            <person name="Morien E."/>
            <person name="Nambeesan S."/>
            <person name="Nguyen T."/>
            <person name="Pegot-Espagnet P."/>
            <person name="Pouilly N."/>
            <person name="Raftis F."/>
            <person name="Sallet E."/>
            <person name="Schiex T."/>
            <person name="Thomas J."/>
            <person name="Vandecasteele C."/>
            <person name="Vares D."/>
            <person name="Vear F."/>
            <person name="Vautrin S."/>
            <person name="Crespi M."/>
            <person name="Mangin B."/>
            <person name="Burke J.M."/>
            <person name="Salse J."/>
            <person name="Munos S."/>
            <person name="Vincourt P."/>
            <person name="Rieseberg L.H."/>
            <person name="Langlade N.B."/>
        </authorList>
    </citation>
    <scope>NUCLEOTIDE SEQUENCE [LARGE SCALE GENOMIC DNA]</scope>
    <source>
        <strain evidence="2">cv. SF193</strain>
    </source>
</reference>
<dbReference type="InParanoid" id="A0A251RZS8"/>
<dbReference type="AlphaFoldDB" id="A0A251RZS8"/>
<accession>A0A251RZS8</accession>
<name>A0A251RZS8_HELAN</name>
<protein>
    <submittedName>
        <fullName evidence="1">Uncharacterized protein</fullName>
    </submittedName>
</protein>
<proteinExistence type="predicted"/>
<dbReference type="Proteomes" id="UP000215914">
    <property type="component" value="Chromosome 16"/>
</dbReference>
<sequence>MAAQNDLCRPTSEDKSEVEHGQVSYNMAIGEFVTVDFKPDANAAQIKRDDRDANIQGNGKETLLNPILNFEFFLFTFLQ</sequence>
<evidence type="ECO:0000313" key="1">
    <source>
        <dbReference type="EMBL" id="OTF91732.1"/>
    </source>
</evidence>
<organism evidence="1 2">
    <name type="scientific">Helianthus annuus</name>
    <name type="common">Common sunflower</name>
    <dbReference type="NCBI Taxonomy" id="4232"/>
    <lineage>
        <taxon>Eukaryota</taxon>
        <taxon>Viridiplantae</taxon>
        <taxon>Streptophyta</taxon>
        <taxon>Embryophyta</taxon>
        <taxon>Tracheophyta</taxon>
        <taxon>Spermatophyta</taxon>
        <taxon>Magnoliopsida</taxon>
        <taxon>eudicotyledons</taxon>
        <taxon>Gunneridae</taxon>
        <taxon>Pentapetalae</taxon>
        <taxon>asterids</taxon>
        <taxon>campanulids</taxon>
        <taxon>Asterales</taxon>
        <taxon>Asteraceae</taxon>
        <taxon>Asteroideae</taxon>
        <taxon>Heliantheae alliance</taxon>
        <taxon>Heliantheae</taxon>
        <taxon>Helianthus</taxon>
    </lineage>
</organism>
<dbReference type="EMBL" id="CM007905">
    <property type="protein sequence ID" value="OTF91732.1"/>
    <property type="molecule type" value="Genomic_DNA"/>
</dbReference>
<gene>
    <name evidence="1" type="ORF">HannXRQ_Chr16g0514131</name>
</gene>